<keyword evidence="4" id="KW-0472">Membrane</keyword>
<dbReference type="GO" id="GO:0055085">
    <property type="term" value="P:transmembrane transport"/>
    <property type="evidence" value="ECO:0007669"/>
    <property type="project" value="InterPro"/>
</dbReference>
<dbReference type="SUPFAM" id="SSF74653">
    <property type="entry name" value="TolA/TonB C-terminal domain"/>
    <property type="match status" value="1"/>
</dbReference>
<dbReference type="Gene3D" id="3.30.1150.10">
    <property type="match status" value="1"/>
</dbReference>
<evidence type="ECO:0000256" key="2">
    <source>
        <dbReference type="ARBA" id="ARBA00022692"/>
    </source>
</evidence>
<comment type="subcellular location">
    <subcellularLocation>
        <location evidence="1">Membrane</location>
        <topology evidence="1">Single-pass membrane protein</topology>
    </subcellularLocation>
</comment>
<name>A0A212RRH6_9PROT</name>
<evidence type="ECO:0000256" key="3">
    <source>
        <dbReference type="ARBA" id="ARBA00022989"/>
    </source>
</evidence>
<dbReference type="InterPro" id="IPR037682">
    <property type="entry name" value="TonB_C"/>
</dbReference>
<organism evidence="6 7">
    <name type="scientific">Arboricoccus pini</name>
    <dbReference type="NCBI Taxonomy" id="1963835"/>
    <lineage>
        <taxon>Bacteria</taxon>
        <taxon>Pseudomonadati</taxon>
        <taxon>Pseudomonadota</taxon>
        <taxon>Alphaproteobacteria</taxon>
        <taxon>Geminicoccales</taxon>
        <taxon>Geminicoccaceae</taxon>
        <taxon>Arboricoccus</taxon>
    </lineage>
</organism>
<dbReference type="Proteomes" id="UP000197065">
    <property type="component" value="Unassembled WGS sequence"/>
</dbReference>
<dbReference type="EMBL" id="FYEH01000012">
    <property type="protein sequence ID" value="SNB75039.1"/>
    <property type="molecule type" value="Genomic_DNA"/>
</dbReference>
<dbReference type="AlphaFoldDB" id="A0A212RRH6"/>
<dbReference type="GO" id="GO:0016020">
    <property type="term" value="C:membrane"/>
    <property type="evidence" value="ECO:0007669"/>
    <property type="project" value="UniProtKB-SubCell"/>
</dbReference>
<reference evidence="6 7" key="1">
    <citation type="submission" date="2017-06" db="EMBL/GenBank/DDBJ databases">
        <authorList>
            <person name="Kim H.J."/>
            <person name="Triplett B.A."/>
        </authorList>
    </citation>
    <scope>NUCLEOTIDE SEQUENCE [LARGE SCALE GENOMIC DNA]</scope>
    <source>
        <strain evidence="6 7">B29T1</strain>
    </source>
</reference>
<evidence type="ECO:0000256" key="1">
    <source>
        <dbReference type="ARBA" id="ARBA00004167"/>
    </source>
</evidence>
<keyword evidence="2" id="KW-0812">Transmembrane</keyword>
<gene>
    <name evidence="6" type="ORF">SAMN07250955_11281</name>
</gene>
<dbReference type="NCBIfam" id="TIGR01352">
    <property type="entry name" value="tonB_Cterm"/>
    <property type="match status" value="1"/>
</dbReference>
<evidence type="ECO:0000256" key="4">
    <source>
        <dbReference type="ARBA" id="ARBA00023136"/>
    </source>
</evidence>
<dbReference type="Pfam" id="PF03544">
    <property type="entry name" value="TonB_C"/>
    <property type="match status" value="1"/>
</dbReference>
<evidence type="ECO:0000259" key="5">
    <source>
        <dbReference type="PROSITE" id="PS52015"/>
    </source>
</evidence>
<feature type="domain" description="TonB C-terminal" evidence="5">
    <location>
        <begin position="1"/>
        <end position="83"/>
    </location>
</feature>
<sequence>MPRGTETLKGDQLVHLHLVVSPDGSIRETRIAKSSGHSNVDEAALDMVKRAGPLPPFSRDMEKKDTSIVLPVHINITPPIATQEAIRPVSDKTRYVDPKTGFTVEVSFPFQIERPRSDRNYDRLISVVSVLKTPPVAGSSNELCSVGFKASPGNIQMTQAELNAPEALRARADAMVKIQSTLQAKIETIKTFQQDQATGIEFVIAPGFGPEHERIRQYISMVDRPAGRITVACATDVDAMPEALGTFRNLRDQATIDPK</sequence>
<dbReference type="PROSITE" id="PS52015">
    <property type="entry name" value="TONB_CTD"/>
    <property type="match status" value="1"/>
</dbReference>
<dbReference type="InterPro" id="IPR006260">
    <property type="entry name" value="TonB/TolA_C"/>
</dbReference>
<protein>
    <submittedName>
        <fullName evidence="6">Protein TonB</fullName>
    </submittedName>
</protein>
<keyword evidence="3" id="KW-1133">Transmembrane helix</keyword>
<evidence type="ECO:0000313" key="6">
    <source>
        <dbReference type="EMBL" id="SNB75039.1"/>
    </source>
</evidence>
<accession>A0A212RRH6</accession>
<keyword evidence="7" id="KW-1185">Reference proteome</keyword>
<evidence type="ECO:0000313" key="7">
    <source>
        <dbReference type="Proteomes" id="UP000197065"/>
    </source>
</evidence>
<proteinExistence type="predicted"/>